<evidence type="ECO:0000313" key="6">
    <source>
        <dbReference type="Proteomes" id="UP001210720"/>
    </source>
</evidence>
<keyword evidence="6" id="KW-1185">Reference proteome</keyword>
<evidence type="ECO:0000256" key="3">
    <source>
        <dbReference type="ARBA" id="ARBA00022737"/>
    </source>
</evidence>
<keyword evidence="3" id="KW-0677">Repeat</keyword>
<comment type="similarity">
    <text evidence="1">Belongs to the TTC38 family.</text>
</comment>
<name>A0ABT4XSC1_9RHOB</name>
<dbReference type="EMBL" id="JAQIOY010000002">
    <property type="protein sequence ID" value="MDA7424852.1"/>
    <property type="molecule type" value="Genomic_DNA"/>
</dbReference>
<dbReference type="InterPro" id="IPR011990">
    <property type="entry name" value="TPR-like_helical_dom_sf"/>
</dbReference>
<protein>
    <recommendedName>
        <fullName evidence="2">Tetratricopeptide repeat protein 38</fullName>
    </recommendedName>
</protein>
<evidence type="ECO:0000256" key="4">
    <source>
        <dbReference type="ARBA" id="ARBA00022803"/>
    </source>
</evidence>
<dbReference type="Proteomes" id="UP001210720">
    <property type="component" value="Unassembled WGS sequence"/>
</dbReference>
<organism evidence="5 6">
    <name type="scientific">Thalassococcus lentus</name>
    <dbReference type="NCBI Taxonomy" id="1210524"/>
    <lineage>
        <taxon>Bacteria</taxon>
        <taxon>Pseudomonadati</taxon>
        <taxon>Pseudomonadota</taxon>
        <taxon>Alphaproteobacteria</taxon>
        <taxon>Rhodobacterales</taxon>
        <taxon>Roseobacteraceae</taxon>
        <taxon>Thalassococcus</taxon>
    </lineage>
</organism>
<reference evidence="5 6" key="1">
    <citation type="submission" date="2023-01" db="EMBL/GenBank/DDBJ databases">
        <title>Thalassococcus onchidii sp. nov., isolated from a marine invertebrate from the South China Sea.</title>
        <authorList>
            <person name="Xu S."/>
            <person name="Liu Z."/>
            <person name="Xu Y."/>
        </authorList>
    </citation>
    <scope>NUCLEOTIDE SEQUENCE [LARGE SCALE GENOMIC DNA]</scope>
    <source>
        <strain evidence="5 6">KCTC 32084</strain>
    </source>
</reference>
<evidence type="ECO:0000256" key="1">
    <source>
        <dbReference type="ARBA" id="ARBA00005857"/>
    </source>
</evidence>
<dbReference type="CDD" id="cd05804">
    <property type="entry name" value="StaR_like"/>
    <property type="match status" value="1"/>
</dbReference>
<dbReference type="PANTHER" id="PTHR16263:SF4">
    <property type="entry name" value="TETRATRICOPEPTIDE REPEAT PROTEIN 38"/>
    <property type="match status" value="1"/>
</dbReference>
<proteinExistence type="inferred from homology"/>
<comment type="caution">
    <text evidence="5">The sequence shown here is derived from an EMBL/GenBank/DDBJ whole genome shotgun (WGS) entry which is preliminary data.</text>
</comment>
<evidence type="ECO:0000256" key="2">
    <source>
        <dbReference type="ARBA" id="ARBA00019992"/>
    </source>
</evidence>
<dbReference type="InterPro" id="IPR033891">
    <property type="entry name" value="TTC38"/>
</dbReference>
<accession>A0ABT4XSC1</accession>
<sequence length="427" mass="46334">MTISDAYGNTLTTGTAMSRDFYDIGVKGLLAATYGAKDVFEQAISADPEFALGYVALARARMLGGDMPGARTAMAAAERLAPMTTEQEQSHINVMALLVAGKPVETRAAVWEHVQRWPRDAVIAQLCTNVFGLIGFSGKVGREADLLSYTTMLMPHYGEDWWMMSMHALSLCETGATSESLDLMERSLALNPHNANAAHFKAHALYEIGETRAGRAYLDDWLTGYDKRGGLHGHLTWHAALWALQDGDEERLWALVDAGVAPDTGSSMPINVVTDTAAIYHRAELAGLTVAPERWAALSDYTAERFPKPGQSFVDMHAALAHAMSGNGDRLAAVMDVQKGYAHDLARPAARAWGAIARGQWQDALENLIPVLAQSERIGGSRAQRDLLELTYANVLLKLGLTDEARRVLSLRRPNLAKPLPVSGLVA</sequence>
<keyword evidence="4" id="KW-0802">TPR repeat</keyword>
<dbReference type="Gene3D" id="1.25.40.10">
    <property type="entry name" value="Tetratricopeptide repeat domain"/>
    <property type="match status" value="1"/>
</dbReference>
<dbReference type="PANTHER" id="PTHR16263">
    <property type="entry name" value="TETRATRICOPEPTIDE REPEAT PROTEIN 38"/>
    <property type="match status" value="1"/>
</dbReference>
<evidence type="ECO:0000313" key="5">
    <source>
        <dbReference type="EMBL" id="MDA7424852.1"/>
    </source>
</evidence>
<dbReference type="SUPFAM" id="SSF48452">
    <property type="entry name" value="TPR-like"/>
    <property type="match status" value="2"/>
</dbReference>
<gene>
    <name evidence="5" type="ORF">PFY00_08955</name>
</gene>
<dbReference type="RefSeq" id="WP_271432187.1">
    <property type="nucleotide sequence ID" value="NZ_JAQIOY010000002.1"/>
</dbReference>